<dbReference type="EMBL" id="BAABJO010000007">
    <property type="protein sequence ID" value="GAA5118930.1"/>
    <property type="molecule type" value="Genomic_DNA"/>
</dbReference>
<feature type="compositionally biased region" description="Low complexity" evidence="1">
    <location>
        <begin position="73"/>
        <end position="82"/>
    </location>
</feature>
<comment type="caution">
    <text evidence="2">The sequence shown here is derived from an EMBL/GenBank/DDBJ whole genome shotgun (WGS) entry which is preliminary data.</text>
</comment>
<evidence type="ECO:0000313" key="2">
    <source>
        <dbReference type="EMBL" id="GAA5118930.1"/>
    </source>
</evidence>
<evidence type="ECO:0000313" key="3">
    <source>
        <dbReference type="Proteomes" id="UP001500804"/>
    </source>
</evidence>
<feature type="region of interest" description="Disordered" evidence="1">
    <location>
        <begin position="19"/>
        <end position="117"/>
    </location>
</feature>
<evidence type="ECO:0000256" key="1">
    <source>
        <dbReference type="SAM" id="MobiDB-lite"/>
    </source>
</evidence>
<protein>
    <submittedName>
        <fullName evidence="2">Uncharacterized protein</fullName>
    </submittedName>
</protein>
<proteinExistence type="predicted"/>
<keyword evidence="3" id="KW-1185">Reference proteome</keyword>
<dbReference type="Proteomes" id="UP001500804">
    <property type="component" value="Unassembled WGS sequence"/>
</dbReference>
<sequence length="150" mass="15664">MPHSLLGWRGLNGIVQGCRGGGTRSSPAQNEGLRGEPATCIIPGNRPTPAASRPAKCRCRPVAGPFIDGRQRPAPGGAAPAPDHTHQFDHSAGGGAGAGRPRPAWPSRHTPARTPLASGLSVDYSADLNYYGEPLNYGESLNLSRQARLN</sequence>
<organism evidence="2 3">
    <name type="scientific">Pseudonocardia adelaidensis</name>
    <dbReference type="NCBI Taxonomy" id="648754"/>
    <lineage>
        <taxon>Bacteria</taxon>
        <taxon>Bacillati</taxon>
        <taxon>Actinomycetota</taxon>
        <taxon>Actinomycetes</taxon>
        <taxon>Pseudonocardiales</taxon>
        <taxon>Pseudonocardiaceae</taxon>
        <taxon>Pseudonocardia</taxon>
    </lineage>
</organism>
<gene>
    <name evidence="2" type="ORF">GCM10023320_23820</name>
</gene>
<name>A0ABP9NIJ3_9PSEU</name>
<accession>A0ABP9NIJ3</accession>
<reference evidence="3" key="1">
    <citation type="journal article" date="2019" name="Int. J. Syst. Evol. Microbiol.">
        <title>The Global Catalogue of Microorganisms (GCM) 10K type strain sequencing project: providing services to taxonomists for standard genome sequencing and annotation.</title>
        <authorList>
            <consortium name="The Broad Institute Genomics Platform"/>
            <consortium name="The Broad Institute Genome Sequencing Center for Infectious Disease"/>
            <person name="Wu L."/>
            <person name="Ma J."/>
        </authorList>
    </citation>
    <scope>NUCLEOTIDE SEQUENCE [LARGE SCALE GENOMIC DNA]</scope>
    <source>
        <strain evidence="3">JCM 18302</strain>
    </source>
</reference>